<dbReference type="Pfam" id="PF05437">
    <property type="entry name" value="AzlD"/>
    <property type="match status" value="1"/>
</dbReference>
<accession>G8TTY4</accession>
<dbReference type="Proteomes" id="UP000005439">
    <property type="component" value="Chromosome"/>
</dbReference>
<protein>
    <submittedName>
        <fullName evidence="1">Branched-chain amino acid transport</fullName>
    </submittedName>
</protein>
<reference evidence="1 2" key="2">
    <citation type="journal article" date="2012" name="Stand. Genomic Sci.">
        <title>Complete genome sequence of the moderately thermophilic mineral-sulfide-oxidizing firmicute Sulfobacillus acidophilus type strain (NAL(T)).</title>
        <authorList>
            <person name="Anderson I."/>
            <person name="Chertkov O."/>
            <person name="Chen A."/>
            <person name="Saunders E."/>
            <person name="Lapidus A."/>
            <person name="Nolan M."/>
            <person name="Lucas S."/>
            <person name="Hammon N."/>
            <person name="Deshpande S."/>
            <person name="Cheng J.F."/>
            <person name="Han C."/>
            <person name="Tapia R."/>
            <person name="Goodwin L.A."/>
            <person name="Pitluck S."/>
            <person name="Liolios K."/>
            <person name="Pagani I."/>
            <person name="Ivanova N."/>
            <person name="Mikhailova N."/>
            <person name="Pati A."/>
            <person name="Palaniappan K."/>
            <person name="Land M."/>
            <person name="Pan C."/>
            <person name="Rohde M."/>
            <person name="Pukall R."/>
            <person name="Goker M."/>
            <person name="Detter J.C."/>
            <person name="Woyke T."/>
            <person name="Bristow J."/>
            <person name="Eisen J.A."/>
            <person name="Markowitz V."/>
            <person name="Hugenholtz P."/>
            <person name="Kyrpides N.C."/>
            <person name="Klenk H.P."/>
            <person name="Mavromatis K."/>
        </authorList>
    </citation>
    <scope>NUCLEOTIDE SEQUENCE [LARGE SCALE GENOMIC DNA]</scope>
    <source>
        <strain evidence="2">ATCC 700253 / DSM 10332 / NAL</strain>
    </source>
</reference>
<keyword evidence="2" id="KW-1185">Reference proteome</keyword>
<dbReference type="PATRIC" id="fig|679936.5.peg.1134"/>
<dbReference type="InterPro" id="IPR008407">
    <property type="entry name" value="Brnchd-chn_aa_trnsp_AzlD"/>
</dbReference>
<proteinExistence type="predicted"/>
<name>G8TTY4_SULAD</name>
<dbReference type="KEGG" id="sap:Sulac_1075"/>
<sequence length="102" mass="11082">MQALWWEMGGVAIGTYLFRWLPLGQPPQFLTSGFQEWLSFITPAVLGALIVTESMGTSDVGWTNPALWALLPAGAVAWYTRRLWGTLAAGLAAYLGLRALGL</sequence>
<organism evidence="1 2">
    <name type="scientific">Sulfobacillus acidophilus (strain ATCC 700253 / DSM 10332 / NAL)</name>
    <dbReference type="NCBI Taxonomy" id="679936"/>
    <lineage>
        <taxon>Bacteria</taxon>
        <taxon>Bacillati</taxon>
        <taxon>Bacillota</taxon>
        <taxon>Clostridia</taxon>
        <taxon>Eubacteriales</taxon>
        <taxon>Clostridiales Family XVII. Incertae Sedis</taxon>
        <taxon>Sulfobacillus</taxon>
    </lineage>
</organism>
<reference evidence="2" key="1">
    <citation type="submission" date="2011-12" db="EMBL/GenBank/DDBJ databases">
        <title>The complete genome of chromosome of Sulfobacillus acidophilus DSM 10332.</title>
        <authorList>
            <person name="Lucas S."/>
            <person name="Han J."/>
            <person name="Lapidus A."/>
            <person name="Bruce D."/>
            <person name="Goodwin L."/>
            <person name="Pitluck S."/>
            <person name="Peters L."/>
            <person name="Kyrpides N."/>
            <person name="Mavromatis K."/>
            <person name="Ivanova N."/>
            <person name="Mikhailova N."/>
            <person name="Chertkov O."/>
            <person name="Saunders E."/>
            <person name="Detter J.C."/>
            <person name="Tapia R."/>
            <person name="Han C."/>
            <person name="Land M."/>
            <person name="Hauser L."/>
            <person name="Markowitz V."/>
            <person name="Cheng J.-F."/>
            <person name="Hugenholtz P."/>
            <person name="Woyke T."/>
            <person name="Wu D."/>
            <person name="Pukall R."/>
            <person name="Gehrich-Schroeter G."/>
            <person name="Schneider S."/>
            <person name="Klenk H.-P."/>
            <person name="Eisen J.A."/>
        </authorList>
    </citation>
    <scope>NUCLEOTIDE SEQUENCE [LARGE SCALE GENOMIC DNA]</scope>
    <source>
        <strain evidence="2">ATCC 700253 / DSM 10332 / NAL</strain>
    </source>
</reference>
<dbReference type="HOGENOM" id="CLU_157896_0_1_9"/>
<dbReference type="EMBL" id="CP003179">
    <property type="protein sequence ID" value="AEW04575.1"/>
    <property type="molecule type" value="Genomic_DNA"/>
</dbReference>
<gene>
    <name evidence="1" type="ordered locus">Sulac_1075</name>
</gene>
<dbReference type="STRING" id="679936.Sulac_1075"/>
<dbReference type="AlphaFoldDB" id="G8TTY4"/>
<evidence type="ECO:0000313" key="1">
    <source>
        <dbReference type="EMBL" id="AEW04575.1"/>
    </source>
</evidence>
<evidence type="ECO:0000313" key="2">
    <source>
        <dbReference type="Proteomes" id="UP000005439"/>
    </source>
</evidence>